<dbReference type="AlphaFoldDB" id="A0A439CPM6"/>
<keyword evidence="3" id="KW-1185">Reference proteome</keyword>
<comment type="caution">
    <text evidence="2">The sequence shown here is derived from an EMBL/GenBank/DDBJ whole genome shotgun (WGS) entry which is preliminary data.</text>
</comment>
<feature type="region of interest" description="Disordered" evidence="1">
    <location>
        <begin position="369"/>
        <end position="417"/>
    </location>
</feature>
<organism evidence="2 3">
    <name type="scientific">Xylaria grammica</name>
    <dbReference type="NCBI Taxonomy" id="363999"/>
    <lineage>
        <taxon>Eukaryota</taxon>
        <taxon>Fungi</taxon>
        <taxon>Dikarya</taxon>
        <taxon>Ascomycota</taxon>
        <taxon>Pezizomycotina</taxon>
        <taxon>Sordariomycetes</taxon>
        <taxon>Xylariomycetidae</taxon>
        <taxon>Xylariales</taxon>
        <taxon>Xylariaceae</taxon>
        <taxon>Xylaria</taxon>
    </lineage>
</organism>
<dbReference type="Gene3D" id="3.40.50.1110">
    <property type="entry name" value="SGNH hydrolase"/>
    <property type="match status" value="1"/>
</dbReference>
<dbReference type="InterPro" id="IPR036514">
    <property type="entry name" value="SGNH_hydro_sf"/>
</dbReference>
<evidence type="ECO:0000313" key="3">
    <source>
        <dbReference type="Proteomes" id="UP000286045"/>
    </source>
</evidence>
<dbReference type="GO" id="GO:0004622">
    <property type="term" value="F:phosphatidylcholine lysophospholipase activity"/>
    <property type="evidence" value="ECO:0007669"/>
    <property type="project" value="TreeGrafter"/>
</dbReference>
<reference evidence="2 3" key="1">
    <citation type="submission" date="2018-12" db="EMBL/GenBank/DDBJ databases">
        <title>Draft genome sequence of Xylaria grammica IHI A82.</title>
        <authorList>
            <person name="Buettner E."/>
            <person name="Kellner H."/>
        </authorList>
    </citation>
    <scope>NUCLEOTIDE SEQUENCE [LARGE SCALE GENOMIC DNA]</scope>
    <source>
        <strain evidence="2 3">IHI A82</strain>
    </source>
</reference>
<gene>
    <name evidence="2" type="ORF">EKO27_g11014</name>
</gene>
<dbReference type="PANTHER" id="PTHR30383">
    <property type="entry name" value="THIOESTERASE 1/PROTEASE 1/LYSOPHOSPHOLIPASE L1"/>
    <property type="match status" value="1"/>
</dbReference>
<proteinExistence type="predicted"/>
<accession>A0A439CPM6</accession>
<protein>
    <submittedName>
        <fullName evidence="2">Uncharacterized protein</fullName>
    </submittedName>
</protein>
<dbReference type="PANTHER" id="PTHR30383:SF31">
    <property type="entry name" value="SGNH HYDROLASE-TYPE ESTERASE DOMAIN-CONTAINING PROTEIN-RELATED"/>
    <property type="match status" value="1"/>
</dbReference>
<evidence type="ECO:0000256" key="1">
    <source>
        <dbReference type="SAM" id="MobiDB-lite"/>
    </source>
</evidence>
<dbReference type="EMBL" id="RYZI01000636">
    <property type="protein sequence ID" value="RWA04091.1"/>
    <property type="molecule type" value="Genomic_DNA"/>
</dbReference>
<feature type="compositionally biased region" description="Basic and acidic residues" evidence="1">
    <location>
        <begin position="376"/>
        <end position="409"/>
    </location>
</feature>
<sequence>MALLNILTAEAFQTARFALATALGEDPPRKTPAPNPTGSTLGLQKLRYRQQYAKLPPSNRQVTAANMPSLPTAKSCGMLDVGCSKFSSVLSRRMKVLSVFGRCSQLPAFYKFTIVGVFALILIATLQTGPVDFREHWDKLRRPKKNGLADGIPLRVMFIGASMTLGEHSTGERGYRKQIRDWLVSQGNEVNYVGQNRFGDFLDNDVQAFGAQPIKPTLDRCKEIVPQTQPNLILINAGSSDCFQQNNWGPAFVLQKMRDLVDYLFEASPRATIIMSTIITSPWDNVEDCVKSANAQIRQVATDLIREGKPVVMAEMHYDQGLPNRVERKHIGKDNMHPIDAGYFLMGDIFIESIQDVEEKGWLRAPVNNGIANDGEAERHAEEAKSEKQIQEKPDEQAKGEGEKAEVKPNARRRRST</sequence>
<evidence type="ECO:0000313" key="2">
    <source>
        <dbReference type="EMBL" id="RWA04091.1"/>
    </source>
</evidence>
<dbReference type="InterPro" id="IPR051532">
    <property type="entry name" value="Ester_Hydrolysis_Enzymes"/>
</dbReference>
<name>A0A439CPM6_9PEZI</name>
<dbReference type="Proteomes" id="UP000286045">
    <property type="component" value="Unassembled WGS sequence"/>
</dbReference>
<dbReference type="SUPFAM" id="SSF52266">
    <property type="entry name" value="SGNH hydrolase"/>
    <property type="match status" value="1"/>
</dbReference>